<evidence type="ECO:0000256" key="4">
    <source>
        <dbReference type="ARBA" id="ARBA00022889"/>
    </source>
</evidence>
<dbReference type="InterPro" id="IPR013162">
    <property type="entry name" value="CD80_C2-set"/>
</dbReference>
<evidence type="ECO:0000313" key="9">
    <source>
        <dbReference type="EnsemblMetazoa" id="ACOM027611-PA.1"/>
    </source>
</evidence>
<evidence type="ECO:0000256" key="5">
    <source>
        <dbReference type="ARBA" id="ARBA00023136"/>
    </source>
</evidence>
<dbReference type="GO" id="GO:0007157">
    <property type="term" value="P:heterophilic cell-cell adhesion via plasma membrane cell adhesion molecules"/>
    <property type="evidence" value="ECO:0007669"/>
    <property type="project" value="TreeGrafter"/>
</dbReference>
<dbReference type="Proteomes" id="UP000075882">
    <property type="component" value="Unassembled WGS sequence"/>
</dbReference>
<evidence type="ECO:0000259" key="8">
    <source>
        <dbReference type="PROSITE" id="PS50835"/>
    </source>
</evidence>
<dbReference type="InterPro" id="IPR036179">
    <property type="entry name" value="Ig-like_dom_sf"/>
</dbReference>
<dbReference type="PANTHER" id="PTHR23277:SF108">
    <property type="entry name" value="FASCICLIN-3"/>
    <property type="match status" value="1"/>
</dbReference>
<proteinExistence type="predicted"/>
<feature type="domain" description="Ig-like" evidence="8">
    <location>
        <begin position="176"/>
        <end position="285"/>
    </location>
</feature>
<sequence length="431" mass="48072">LFASSKRALSVPFCACACVYFRCPVSQFQSFLPFHPKTHRPKTANMRNNYHRLSLLVALCSCYSLLAPVRSQQIETIPSSPSYHTLYERNLDLLCRADKPIDQCNVRLPGPSTDTLDVTANVLPGGVKRIGDFSRGECGVRLATFTNERIGKFVCIVTIDGQQFESAIELRKRVPPRPTELKIAKATALIDGGLRANQLLKARCISRNGLPVANLTWLLDGKPIDESALKPAQITAEEQQDGTSLETIQQEVHLYVTPAENGQTLECVTNHPAFKPELRNSFLLNIKFPPEEIPHIHIDELPASGSATINITIHANPKPFTRWTVNGRHIKEGESADIYQAYIPRPISAKGEYRVLLKNNDCSMERPSLFTLEATNALGTQTYVIKAVRVDANEVEPGRNDDYYTDDSNGSTFWLISVWTFFCSVIATRLL</sequence>
<keyword evidence="3" id="KW-0677">Repeat</keyword>
<evidence type="ECO:0000256" key="6">
    <source>
        <dbReference type="ARBA" id="ARBA00023157"/>
    </source>
</evidence>
<dbReference type="SUPFAM" id="SSF48726">
    <property type="entry name" value="Immunoglobulin"/>
    <property type="match status" value="2"/>
</dbReference>
<dbReference type="VEuPathDB" id="VectorBase:ACON2_033045"/>
<dbReference type="GO" id="GO:0007156">
    <property type="term" value="P:homophilic cell adhesion via plasma membrane adhesion molecules"/>
    <property type="evidence" value="ECO:0007669"/>
    <property type="project" value="TreeGrafter"/>
</dbReference>
<dbReference type="AlphaFoldDB" id="A0A8W7P8B1"/>
<protein>
    <recommendedName>
        <fullName evidence="8">Ig-like domain-containing protein</fullName>
    </recommendedName>
</protein>
<keyword evidence="7" id="KW-0325">Glycoprotein</keyword>
<keyword evidence="5" id="KW-0472">Membrane</keyword>
<dbReference type="PANTHER" id="PTHR23277">
    <property type="entry name" value="NECTIN-RELATED"/>
    <property type="match status" value="1"/>
</dbReference>
<dbReference type="GO" id="GO:0016020">
    <property type="term" value="C:membrane"/>
    <property type="evidence" value="ECO:0007669"/>
    <property type="project" value="UniProtKB-SubCell"/>
</dbReference>
<dbReference type="Gene3D" id="2.60.40.10">
    <property type="entry name" value="Immunoglobulins"/>
    <property type="match status" value="2"/>
</dbReference>
<keyword evidence="6" id="KW-1015">Disulfide bond</keyword>
<dbReference type="InterPro" id="IPR013783">
    <property type="entry name" value="Ig-like_fold"/>
</dbReference>
<keyword evidence="2" id="KW-0732">Signal</keyword>
<dbReference type="InterPro" id="IPR007110">
    <property type="entry name" value="Ig-like_dom"/>
</dbReference>
<evidence type="ECO:0000256" key="1">
    <source>
        <dbReference type="ARBA" id="ARBA00004370"/>
    </source>
</evidence>
<dbReference type="GO" id="GO:0005912">
    <property type="term" value="C:adherens junction"/>
    <property type="evidence" value="ECO:0007669"/>
    <property type="project" value="TreeGrafter"/>
</dbReference>
<keyword evidence="4" id="KW-0130">Cell adhesion</keyword>
<dbReference type="Pfam" id="PF08205">
    <property type="entry name" value="C2-set_2"/>
    <property type="match status" value="1"/>
</dbReference>
<dbReference type="EnsemblMetazoa" id="ACOM027611-RA">
    <property type="protein sequence ID" value="ACOM027611-PA.1"/>
    <property type="gene ID" value="ACOM027611"/>
</dbReference>
<comment type="subcellular location">
    <subcellularLocation>
        <location evidence="1">Membrane</location>
    </subcellularLocation>
</comment>
<organism evidence="9">
    <name type="scientific">Anopheles coluzzii</name>
    <name type="common">African malaria mosquito</name>
    <dbReference type="NCBI Taxonomy" id="1518534"/>
    <lineage>
        <taxon>Eukaryota</taxon>
        <taxon>Metazoa</taxon>
        <taxon>Ecdysozoa</taxon>
        <taxon>Arthropoda</taxon>
        <taxon>Hexapoda</taxon>
        <taxon>Insecta</taxon>
        <taxon>Pterygota</taxon>
        <taxon>Neoptera</taxon>
        <taxon>Endopterygota</taxon>
        <taxon>Diptera</taxon>
        <taxon>Nematocera</taxon>
        <taxon>Culicoidea</taxon>
        <taxon>Culicidae</taxon>
        <taxon>Anophelinae</taxon>
        <taxon>Anopheles</taxon>
    </lineage>
</organism>
<reference evidence="9" key="1">
    <citation type="submission" date="2022-08" db="UniProtKB">
        <authorList>
            <consortium name="EnsemblMetazoa"/>
        </authorList>
    </citation>
    <scope>IDENTIFICATION</scope>
</reference>
<name>A0A8W7P8B1_ANOCL</name>
<dbReference type="PROSITE" id="PS50835">
    <property type="entry name" value="IG_LIKE"/>
    <property type="match status" value="1"/>
</dbReference>
<evidence type="ECO:0000256" key="2">
    <source>
        <dbReference type="ARBA" id="ARBA00022729"/>
    </source>
</evidence>
<dbReference type="InterPro" id="IPR051427">
    <property type="entry name" value="Nectin/Nectin-like"/>
</dbReference>
<accession>A0A8W7P8B1</accession>
<evidence type="ECO:0000256" key="7">
    <source>
        <dbReference type="ARBA" id="ARBA00023180"/>
    </source>
</evidence>
<evidence type="ECO:0000256" key="3">
    <source>
        <dbReference type="ARBA" id="ARBA00022737"/>
    </source>
</evidence>